<dbReference type="GO" id="GO:0045122">
    <property type="term" value="P:aflatoxin biosynthetic process"/>
    <property type="evidence" value="ECO:0007669"/>
    <property type="project" value="InterPro"/>
</dbReference>
<evidence type="ECO:0000313" key="8">
    <source>
        <dbReference type="EMBL" id="KAF2172666.1"/>
    </source>
</evidence>
<dbReference type="InterPro" id="IPR036864">
    <property type="entry name" value="Zn2-C6_fun-type_DNA-bd_sf"/>
</dbReference>
<dbReference type="GeneID" id="54564450"/>
<dbReference type="PANTHER" id="PTHR31069">
    <property type="entry name" value="OLEATE-ACTIVATED TRANSCRIPTION FACTOR 1-RELATED"/>
    <property type="match status" value="1"/>
</dbReference>
<organism evidence="8 9">
    <name type="scientific">Zasmidium cellare ATCC 36951</name>
    <dbReference type="NCBI Taxonomy" id="1080233"/>
    <lineage>
        <taxon>Eukaryota</taxon>
        <taxon>Fungi</taxon>
        <taxon>Dikarya</taxon>
        <taxon>Ascomycota</taxon>
        <taxon>Pezizomycotina</taxon>
        <taxon>Dothideomycetes</taxon>
        <taxon>Dothideomycetidae</taxon>
        <taxon>Mycosphaerellales</taxon>
        <taxon>Mycosphaerellaceae</taxon>
        <taxon>Zasmidium</taxon>
    </lineage>
</organism>
<dbReference type="Gene3D" id="4.10.240.10">
    <property type="entry name" value="Zn(2)-C6 fungal-type DNA-binding domain"/>
    <property type="match status" value="1"/>
</dbReference>
<dbReference type="SUPFAM" id="SSF57701">
    <property type="entry name" value="Zn2/Cys6 DNA-binding domain"/>
    <property type="match status" value="1"/>
</dbReference>
<dbReference type="InterPro" id="IPR001138">
    <property type="entry name" value="Zn2Cys6_DnaBD"/>
</dbReference>
<evidence type="ECO:0000313" key="9">
    <source>
        <dbReference type="Proteomes" id="UP000799537"/>
    </source>
</evidence>
<dbReference type="GO" id="GO:0005634">
    <property type="term" value="C:nucleus"/>
    <property type="evidence" value="ECO:0007669"/>
    <property type="project" value="InterPro"/>
</dbReference>
<dbReference type="PRINTS" id="PR00755">
    <property type="entry name" value="AFLATOXINBRP"/>
</dbReference>
<proteinExistence type="predicted"/>
<dbReference type="InterPro" id="IPR013700">
    <property type="entry name" value="AflR"/>
</dbReference>
<feature type="compositionally biased region" description="Polar residues" evidence="6">
    <location>
        <begin position="100"/>
        <end position="112"/>
    </location>
</feature>
<name>A0A6A6D4U4_ZASCE</name>
<dbReference type="InterPro" id="IPR050675">
    <property type="entry name" value="OAF3"/>
</dbReference>
<feature type="region of interest" description="Disordered" evidence="6">
    <location>
        <begin position="193"/>
        <end position="244"/>
    </location>
</feature>
<dbReference type="AlphaFoldDB" id="A0A6A6D4U4"/>
<sequence>MTGTTNEVIGSGKIRDSCNSCSSQKIRCTKERPACARCVSKGLDCAYSISMRTGRPSRASQAAAAAAAAATTNMTATDSSVTSSSDNSSSYIAVSPPRSPSNAPNQPKQQLTPMMGHHEGSSTGVAESAESILAHLDQQFFLNDEFWVPDSGGFQTDLAEQSTSMHSMSPAGASTMLDWNDISTKEISVPIGKSGTVPPGQNSTQRAQGHQQQQDCVFPNDNLGEPQSGSSYGPSNETAMTGSCGDSAEQSCLTSLSQLTLELHVQDSVCTTAICSGSSQQHREETNVHRGVDSVLLQNRSAVRLLARVLDCPCSRELSVTLAAYLVACKIVAWYGAILGVGCTPSVATRITEQPIVMGSYSLDASVQRSVRAKVVLSELSLQVEPLLASLPQFHVTLGELASWTTSSPSSRPVPPVDQQRCFLRDQLQKVVYEALKLTSQGAKELSEKPTSQPVNEMGSSVEQSIVGWRKRRLGNRRDVHTGIMTCILRGADHATRGD</sequence>
<dbReference type="EMBL" id="ML993580">
    <property type="protein sequence ID" value="KAF2172666.1"/>
    <property type="molecule type" value="Genomic_DNA"/>
</dbReference>
<reference evidence="8" key="1">
    <citation type="journal article" date="2020" name="Stud. Mycol.">
        <title>101 Dothideomycetes genomes: a test case for predicting lifestyles and emergence of pathogens.</title>
        <authorList>
            <person name="Haridas S."/>
            <person name="Albert R."/>
            <person name="Binder M."/>
            <person name="Bloem J."/>
            <person name="Labutti K."/>
            <person name="Salamov A."/>
            <person name="Andreopoulos B."/>
            <person name="Baker S."/>
            <person name="Barry K."/>
            <person name="Bills G."/>
            <person name="Bluhm B."/>
            <person name="Cannon C."/>
            <person name="Castanera R."/>
            <person name="Culley D."/>
            <person name="Daum C."/>
            <person name="Ezra D."/>
            <person name="Gonzalez J."/>
            <person name="Henrissat B."/>
            <person name="Kuo A."/>
            <person name="Liang C."/>
            <person name="Lipzen A."/>
            <person name="Lutzoni F."/>
            <person name="Magnuson J."/>
            <person name="Mondo S."/>
            <person name="Nolan M."/>
            <person name="Ohm R."/>
            <person name="Pangilinan J."/>
            <person name="Park H.-J."/>
            <person name="Ramirez L."/>
            <person name="Alfaro M."/>
            <person name="Sun H."/>
            <person name="Tritt A."/>
            <person name="Yoshinaga Y."/>
            <person name="Zwiers L.-H."/>
            <person name="Turgeon B."/>
            <person name="Goodwin S."/>
            <person name="Spatafora J."/>
            <person name="Crous P."/>
            <person name="Grigoriev I."/>
        </authorList>
    </citation>
    <scope>NUCLEOTIDE SEQUENCE</scope>
    <source>
        <strain evidence="8">ATCC 36951</strain>
    </source>
</reference>
<dbReference type="GO" id="GO:0003677">
    <property type="term" value="F:DNA binding"/>
    <property type="evidence" value="ECO:0007669"/>
    <property type="project" value="UniProtKB-KW"/>
</dbReference>
<evidence type="ECO:0000256" key="4">
    <source>
        <dbReference type="ARBA" id="ARBA00023163"/>
    </source>
</evidence>
<evidence type="ECO:0000256" key="2">
    <source>
        <dbReference type="ARBA" id="ARBA00023015"/>
    </source>
</evidence>
<dbReference type="GO" id="GO:0008270">
    <property type="term" value="F:zinc ion binding"/>
    <property type="evidence" value="ECO:0007669"/>
    <property type="project" value="InterPro"/>
</dbReference>
<protein>
    <recommendedName>
        <fullName evidence="7">Zn(2)-C6 fungal-type domain-containing protein</fullName>
    </recommendedName>
</protein>
<evidence type="ECO:0000256" key="1">
    <source>
        <dbReference type="ARBA" id="ARBA00022723"/>
    </source>
</evidence>
<keyword evidence="2" id="KW-0805">Transcription regulation</keyword>
<dbReference type="PROSITE" id="PS00463">
    <property type="entry name" value="ZN2_CY6_FUNGAL_1"/>
    <property type="match status" value="1"/>
</dbReference>
<feature type="compositionally biased region" description="Polar residues" evidence="6">
    <location>
        <begin position="199"/>
        <end position="215"/>
    </location>
</feature>
<dbReference type="GO" id="GO:0000981">
    <property type="term" value="F:DNA-binding transcription factor activity, RNA polymerase II-specific"/>
    <property type="evidence" value="ECO:0007669"/>
    <property type="project" value="InterPro"/>
</dbReference>
<feature type="domain" description="Zn(2)-C6 fungal-type" evidence="7">
    <location>
        <begin position="17"/>
        <end position="47"/>
    </location>
</feature>
<evidence type="ECO:0000259" key="7">
    <source>
        <dbReference type="PROSITE" id="PS50048"/>
    </source>
</evidence>
<feature type="compositionally biased region" description="Polar residues" evidence="6">
    <location>
        <begin position="225"/>
        <end position="241"/>
    </location>
</feature>
<evidence type="ECO:0000256" key="3">
    <source>
        <dbReference type="ARBA" id="ARBA00023125"/>
    </source>
</evidence>
<dbReference type="PROSITE" id="PS50048">
    <property type="entry name" value="ZN2_CY6_FUNGAL_2"/>
    <property type="match status" value="1"/>
</dbReference>
<keyword evidence="3" id="KW-0238">DNA-binding</keyword>
<feature type="region of interest" description="Disordered" evidence="6">
    <location>
        <begin position="74"/>
        <end position="126"/>
    </location>
</feature>
<keyword evidence="9" id="KW-1185">Reference proteome</keyword>
<dbReference type="Proteomes" id="UP000799537">
    <property type="component" value="Unassembled WGS sequence"/>
</dbReference>
<keyword evidence="5" id="KW-0539">Nucleus</keyword>
<dbReference type="Pfam" id="PF08493">
    <property type="entry name" value="AflR"/>
    <property type="match status" value="1"/>
</dbReference>
<dbReference type="SMART" id="SM00066">
    <property type="entry name" value="GAL4"/>
    <property type="match status" value="1"/>
</dbReference>
<feature type="compositionally biased region" description="Low complexity" evidence="6">
    <location>
        <begin position="74"/>
        <end position="95"/>
    </location>
</feature>
<dbReference type="CDD" id="cd00067">
    <property type="entry name" value="GAL4"/>
    <property type="match status" value="1"/>
</dbReference>
<dbReference type="RefSeq" id="XP_033673555.1">
    <property type="nucleotide sequence ID" value="XM_033811178.1"/>
</dbReference>
<accession>A0A6A6D4U4</accession>
<keyword evidence="4" id="KW-0804">Transcription</keyword>
<evidence type="ECO:0000256" key="6">
    <source>
        <dbReference type="SAM" id="MobiDB-lite"/>
    </source>
</evidence>
<dbReference type="PANTHER" id="PTHR31069:SF31">
    <property type="entry name" value="MONODICTYPHENONE CLUSTER TRANSCRIPTION FACTOR-RELATED"/>
    <property type="match status" value="1"/>
</dbReference>
<gene>
    <name evidence="8" type="ORF">M409DRAFT_49215</name>
</gene>
<dbReference type="OrthoDB" id="2328572at2759"/>
<keyword evidence="1" id="KW-0479">Metal-binding</keyword>
<dbReference type="Pfam" id="PF00172">
    <property type="entry name" value="Zn_clus"/>
    <property type="match status" value="1"/>
</dbReference>
<evidence type="ECO:0000256" key="5">
    <source>
        <dbReference type="ARBA" id="ARBA00023242"/>
    </source>
</evidence>